<dbReference type="AlphaFoldDB" id="A0AA87ANX1"/>
<accession>A0AA87ANX1</accession>
<reference evidence="1 2" key="1">
    <citation type="submission" date="2011-03" db="EMBL/GenBank/DDBJ databases">
        <title>The Genome Sequence of Gemella haemolysans M341.</title>
        <authorList>
            <consortium name="The Broad Institute Genome Sequencing Platform"/>
            <consortium name="The Broad Institute Genome Sequencing Center for Infectious Disease"/>
            <person name="Earl A."/>
            <person name="Ward D."/>
            <person name="Feldgarden M."/>
            <person name="Gevers D."/>
            <person name="Sibley C.D."/>
            <person name="Field T.R."/>
            <person name="Grinwis M."/>
            <person name="Eshaghurshan C.S."/>
            <person name="Surette M.G."/>
            <person name="Young S.K."/>
            <person name="Zeng Q."/>
            <person name="Gargeya S."/>
            <person name="Fitzgerald M."/>
            <person name="Haas B."/>
            <person name="Abouelleil A."/>
            <person name="Alvarado L."/>
            <person name="Arachchi H.M."/>
            <person name="Berlin A."/>
            <person name="Brown A."/>
            <person name="Chapman S.B."/>
            <person name="Chen Z."/>
            <person name="Dunbar C."/>
            <person name="Freedman E."/>
            <person name="Gearin G."/>
            <person name="Gellesch M."/>
            <person name="Goldberg J."/>
            <person name="Griggs A."/>
            <person name="Gujja S."/>
            <person name="Heilman E.R."/>
            <person name="Heiman D."/>
            <person name="Howarth C."/>
            <person name="Larson L."/>
            <person name="Lui A."/>
            <person name="MacDonald P.J.P."/>
            <person name="Mehta T."/>
            <person name="Montmayeur A."/>
            <person name="Murphy C."/>
            <person name="Neiman D."/>
            <person name="Pearson M."/>
            <person name="Priest M."/>
            <person name="Roberts A."/>
            <person name="Saif S."/>
            <person name="Shea T."/>
            <person name="Shenoy N."/>
            <person name="Sisk P."/>
            <person name="Stolte C."/>
            <person name="Sykes S."/>
            <person name="White J."/>
            <person name="Yandava C."/>
            <person name="Wortman J."/>
            <person name="Nusbaum C."/>
            <person name="Birren B."/>
        </authorList>
    </citation>
    <scope>NUCLEOTIDE SEQUENCE [LARGE SCALE GENOMIC DNA]</scope>
    <source>
        <strain evidence="1 2">M341</strain>
    </source>
</reference>
<sequence>MTEYIGELYPIALDVGITPTLFWEYSIQEITDIIDSRNRVLEFNRKNEYIRDYYLAKSVVEWLAPMLSKDAKPPELWNCAPDYVFEKEKEEIEKKRVEYELELHKERMREFAMRFNSQRANNML</sequence>
<proteinExistence type="predicted"/>
<evidence type="ECO:0000313" key="2">
    <source>
        <dbReference type="Proteomes" id="UP000004773"/>
    </source>
</evidence>
<gene>
    <name evidence="1" type="ORF">HMPREF0428_01812</name>
</gene>
<name>A0AA87ANX1_9BACL</name>
<evidence type="ECO:0000313" key="1">
    <source>
        <dbReference type="EMBL" id="EGF86010.1"/>
    </source>
</evidence>
<dbReference type="RefSeq" id="WP_003147989.1">
    <property type="nucleotide sequence ID" value="NZ_GL883586.1"/>
</dbReference>
<dbReference type="Proteomes" id="UP000004773">
    <property type="component" value="Unassembled WGS sequence"/>
</dbReference>
<organism evidence="1 2">
    <name type="scientific">Gemella haemolysans M341</name>
    <dbReference type="NCBI Taxonomy" id="562981"/>
    <lineage>
        <taxon>Bacteria</taxon>
        <taxon>Bacillati</taxon>
        <taxon>Bacillota</taxon>
        <taxon>Bacilli</taxon>
        <taxon>Bacillales</taxon>
        <taxon>Gemellaceae</taxon>
        <taxon>Gemella</taxon>
    </lineage>
</organism>
<comment type="caution">
    <text evidence="1">The sequence shown here is derived from an EMBL/GenBank/DDBJ whole genome shotgun (WGS) entry which is preliminary data.</text>
</comment>
<dbReference type="EMBL" id="ACRO01000047">
    <property type="protein sequence ID" value="EGF86010.1"/>
    <property type="molecule type" value="Genomic_DNA"/>
</dbReference>
<protein>
    <submittedName>
        <fullName evidence="1">Uncharacterized protein</fullName>
    </submittedName>
</protein>